<evidence type="ECO:0000313" key="1">
    <source>
        <dbReference type="EMBL" id="GCD37992.1"/>
    </source>
</evidence>
<comment type="caution">
    <text evidence="1">The sequence shown here is derived from an EMBL/GenBank/DDBJ whole genome shotgun (WGS) entry which is preliminary data.</text>
</comment>
<proteinExistence type="predicted"/>
<name>A0A7U9KYY1_9ACTN</name>
<accession>A0A7U9KYY1</accession>
<protein>
    <submittedName>
        <fullName evidence="1">Uncharacterized protein</fullName>
    </submittedName>
</protein>
<reference evidence="1 2" key="1">
    <citation type="submission" date="2018-11" db="EMBL/GenBank/DDBJ databases">
        <title>Whole genome sequence of Streptomyces chrestomyceticus NBRC 13444(T).</title>
        <authorList>
            <person name="Komaki H."/>
            <person name="Tamura T."/>
        </authorList>
    </citation>
    <scope>NUCLEOTIDE SEQUENCE [LARGE SCALE GENOMIC DNA]</scope>
    <source>
        <strain evidence="1 2">NBRC 13444</strain>
    </source>
</reference>
<dbReference type="GeneID" id="95624569"/>
<gene>
    <name evidence="1" type="ORF">OEIGOIKO_05802</name>
</gene>
<dbReference type="RefSeq" id="WP_125047302.1">
    <property type="nucleotide sequence ID" value="NZ_BHZC01000001.1"/>
</dbReference>
<evidence type="ECO:0000313" key="2">
    <source>
        <dbReference type="Proteomes" id="UP000287830"/>
    </source>
</evidence>
<dbReference type="OrthoDB" id="3431977at2"/>
<dbReference type="EMBL" id="BHZC01000001">
    <property type="protein sequence ID" value="GCD37992.1"/>
    <property type="molecule type" value="Genomic_DNA"/>
</dbReference>
<organism evidence="1 2">
    <name type="scientific">Streptomyces chrestomyceticus JCM 4735</name>
    <dbReference type="NCBI Taxonomy" id="1306181"/>
    <lineage>
        <taxon>Bacteria</taxon>
        <taxon>Bacillati</taxon>
        <taxon>Actinomycetota</taxon>
        <taxon>Actinomycetes</taxon>
        <taxon>Kitasatosporales</taxon>
        <taxon>Streptomycetaceae</taxon>
        <taxon>Streptomyces</taxon>
    </lineage>
</organism>
<dbReference type="AlphaFoldDB" id="A0A7U9KYY1"/>
<sequence length="87" mass="9791">MSEWGWGFFSDEESILRGLSQEERAEVEAVARRLADAAEVKYPHEPPPEEAGSAPLKSIGEGPLMVWYQEQRTTHLIIIASVQRLPD</sequence>
<dbReference type="Proteomes" id="UP000287830">
    <property type="component" value="Unassembled WGS sequence"/>
</dbReference>